<dbReference type="Proteomes" id="UP000236728">
    <property type="component" value="Unassembled WGS sequence"/>
</dbReference>
<feature type="transmembrane region" description="Helical" evidence="1">
    <location>
        <begin position="46"/>
        <end position="67"/>
    </location>
</feature>
<feature type="transmembrane region" description="Helical" evidence="1">
    <location>
        <begin position="6"/>
        <end position="25"/>
    </location>
</feature>
<evidence type="ECO:0000256" key="1">
    <source>
        <dbReference type="SAM" id="Phobius"/>
    </source>
</evidence>
<dbReference type="OrthoDB" id="193443at2"/>
<name>A0A1H5XTH6_9BACT</name>
<dbReference type="EMBL" id="FNVA01000003">
    <property type="protein sequence ID" value="SEG14566.1"/>
    <property type="molecule type" value="Genomic_DNA"/>
</dbReference>
<dbReference type="AlphaFoldDB" id="A0A1H5XTH6"/>
<organism evidence="2 3">
    <name type="scientific">Bryocella elongata</name>
    <dbReference type="NCBI Taxonomy" id="863522"/>
    <lineage>
        <taxon>Bacteria</taxon>
        <taxon>Pseudomonadati</taxon>
        <taxon>Acidobacteriota</taxon>
        <taxon>Terriglobia</taxon>
        <taxon>Terriglobales</taxon>
        <taxon>Acidobacteriaceae</taxon>
        <taxon>Bryocella</taxon>
    </lineage>
</organism>
<keyword evidence="1" id="KW-0472">Membrane</keyword>
<gene>
    <name evidence="2" type="ORF">SAMN05421819_1947</name>
</gene>
<dbReference type="RefSeq" id="WP_103932869.1">
    <property type="nucleotide sequence ID" value="NZ_FNVA01000003.1"/>
</dbReference>
<evidence type="ECO:0000313" key="3">
    <source>
        <dbReference type="Proteomes" id="UP000236728"/>
    </source>
</evidence>
<protein>
    <submittedName>
        <fullName evidence="2">Uncharacterized protein</fullName>
    </submittedName>
</protein>
<evidence type="ECO:0000313" key="2">
    <source>
        <dbReference type="EMBL" id="SEG14566.1"/>
    </source>
</evidence>
<proteinExistence type="predicted"/>
<sequence length="126" mass="14015">MNIGLIYALYVAISLAMTAWVARTLHRNGRVFLVDAFRGNEILADAVNHLLVVGFYLVNIGFILLALKTEYSMANLRAVLEVESWKLGVVVTVLGIMHVTNIVILTLMRFGTRNRANRETELPATA</sequence>
<keyword evidence="1" id="KW-0812">Transmembrane</keyword>
<accession>A0A1H5XTH6</accession>
<keyword evidence="3" id="KW-1185">Reference proteome</keyword>
<reference evidence="2 3" key="1">
    <citation type="submission" date="2016-10" db="EMBL/GenBank/DDBJ databases">
        <authorList>
            <person name="de Groot N.N."/>
        </authorList>
    </citation>
    <scope>NUCLEOTIDE SEQUENCE [LARGE SCALE GENOMIC DNA]</scope>
    <source>
        <strain evidence="2 3">DSM 22489</strain>
    </source>
</reference>
<keyword evidence="1" id="KW-1133">Transmembrane helix</keyword>
<feature type="transmembrane region" description="Helical" evidence="1">
    <location>
        <begin position="87"/>
        <end position="108"/>
    </location>
</feature>